<dbReference type="OrthoDB" id="384721at2"/>
<dbReference type="GO" id="GO:0008081">
    <property type="term" value="F:phosphoric diester hydrolase activity"/>
    <property type="evidence" value="ECO:0007669"/>
    <property type="project" value="InterPro"/>
</dbReference>
<dbReference type="PROSITE" id="PS51704">
    <property type="entry name" value="GP_PDE"/>
    <property type="match status" value="1"/>
</dbReference>
<feature type="region of interest" description="Disordered" evidence="1">
    <location>
        <begin position="1468"/>
        <end position="1505"/>
    </location>
</feature>
<accession>A0A1G9Q287</accession>
<dbReference type="InterPro" id="IPR010502">
    <property type="entry name" value="Carb-bd_dom_fam9"/>
</dbReference>
<evidence type="ECO:0000313" key="4">
    <source>
        <dbReference type="EMBL" id="KWX73217.1"/>
    </source>
</evidence>
<dbReference type="InterPro" id="IPR017946">
    <property type="entry name" value="PLC-like_Pdiesterase_TIM-brl"/>
</dbReference>
<evidence type="ECO:0000259" key="2">
    <source>
        <dbReference type="PROSITE" id="PS51272"/>
    </source>
</evidence>
<dbReference type="GO" id="GO:0004553">
    <property type="term" value="F:hydrolase activity, hydrolyzing O-glycosyl compounds"/>
    <property type="evidence" value="ECO:0007669"/>
    <property type="project" value="InterPro"/>
</dbReference>
<evidence type="ECO:0000259" key="3">
    <source>
        <dbReference type="PROSITE" id="PS51704"/>
    </source>
</evidence>
<dbReference type="InterPro" id="IPR001119">
    <property type="entry name" value="SLH_dom"/>
</dbReference>
<gene>
    <name evidence="4" type="ORF">AML91_19290</name>
    <name evidence="5" type="ORF">SAMN05216191_10853</name>
</gene>
<dbReference type="PANTHER" id="PTHR46211">
    <property type="entry name" value="GLYCEROPHOSPHORYL DIESTER PHOSPHODIESTERASE"/>
    <property type="match status" value="1"/>
</dbReference>
<feature type="domain" description="GP-PDE" evidence="3">
    <location>
        <begin position="1136"/>
        <end position="1377"/>
    </location>
</feature>
<dbReference type="InterPro" id="IPR030395">
    <property type="entry name" value="GP_PDE_dom"/>
</dbReference>
<dbReference type="Pfam" id="PF00395">
    <property type="entry name" value="SLH"/>
    <property type="match status" value="2"/>
</dbReference>
<protein>
    <submittedName>
        <fullName evidence="5">Glycerophosphoryl diester phosphodiesterase</fullName>
    </submittedName>
</protein>
<evidence type="ECO:0000256" key="1">
    <source>
        <dbReference type="SAM" id="MobiDB-lite"/>
    </source>
</evidence>
<feature type="domain" description="SLH" evidence="2">
    <location>
        <begin position="1802"/>
        <end position="1865"/>
    </location>
</feature>
<dbReference type="GO" id="GO:0006629">
    <property type="term" value="P:lipid metabolic process"/>
    <property type="evidence" value="ECO:0007669"/>
    <property type="project" value="InterPro"/>
</dbReference>
<sequence length="1934" mass="206991">MQKVQKVRKAKKLVNLVAIAAILTGLLDTSLLSGTVSAAVSSTAVSESSLPATAELPESGHAISESAAVIPVGSAAAEPGRAEAEVKRTLTAPVIDGKPDEGFWSLDEALSVRTGEIAGENGRFGLLWDSTYLYIAVNAPDSTPIHDGAGYWFDQDNLNLFLDPTLHRSSPFAKDDMQIGILYQPGSSTPEFRFGAALNNHQGKDEKQILRSIHQSGEGWSAEIAVPWEMLGMDPHLTKQLGLELSVTDRLEKSDATAQRTGYWSAYNSSSFWNDTSGYGVITLNDEQTVSGEMNPILLEENFDGYADGALPEDWIADGSAGSSPFAVVREPGLVTEATYGSSQDITSIMEATYDSGQDISRVTEAVYGNGRLRFDGNAAGRQGRIAAPVQADHYTIEADVRFESVLNSARWAALMFRVPANGKLPYYQMAVRQNGKYELAYRKPDGAWNVMSDGSGTPLALNKDYTMKVRVFGDNVKEYIKAKDEADYTLLLDKPLENGLLDKGKVGFQVDQSAVSFDNLKVTRITADRLELDLPQQAEALAGPLKVTASVYYSDGLIEPVQANGLKLYSSDESIVRIVNNQPVPVKEGQATVTAVYYQAEASRLLTVTPSKTGAKVLSLSHETGYVLAQTGRELAFDALTFHAESSDYSTAELKGAALEWSTDSKGVTLGKEGIAVEAEGIHQLTGRKDDAVIRLILVAKKPEAKEYVLFEDNFDSTPEETLPDGWTRVQGMTAGKAAVKGGALELNATAAPDNPIRLMLPDYLSLFGNYVIEADVTHTDALNASRWNSVMFRVQQGDYPYYQMAVRKDPSAANGVEFAERTPANQWNVMERGSYTEPLAEGAPLHYTIKAYGNQVQEWIGNQLIIESLKANSYAKGGIGLQADSSRMRVDNLRVTLLEEPLPAPVIEPFIKVAAPQTQIALAPTIVTEIKQSSDLGKLAEDQLPATAILHLNPELMVIEPGTGAEIAALPEVLAAAADRVIPAFYVHDALTVDRLVQMLRERGLEDVFVVSEQGEWIKRARAAYPMARGILDFTAAGNPGPEELLDMRRATAASGARVALLAENAATRENTAYLQKLAVMVWSEAKAPAPSGTTAGLHQLITAGVNGLVTDLPAAAHAALELYNRDTTLIRKVYIIGHRGMPSVSPENTIESNSMALDAGADFIENDMFLTTDGHLIITHSPVLETTTDGSGPVENYSLEQLKTYNANKTYPEGFPLVRMPTLDEQLELARSRGKLVYAEIKTQTPEAVDAFVRTVKAHKAEDIVNVMSFHPAQLERLNKLMPEIPAGLLTGYIASENNVEGSLRDTLKTVSKLNLTFNTDYSGLGPKFMEAAAHRGLLISPWTLNKREDVIRFLKLGAFGITTDYAYWASDWAASLSAKTAKIELNPGEEQKLEAIVETYKGERKEIMPELVFLDGQELLQADGSRVNARKPGTAHVLLRYSASIENGGTYDLYSQPVEITVKSAAGPTSTPTPTATSTPTATPSATPTSTPTATPSPTPAATLVPGSGAGGYNPPVASSGAGYTSVPGTVGVTPSPAVPVLEAVDGTVEPAVLEQAFRNSVQVAVNFTGDALELPAAVLQNAAHSGALLKVTHTEAKAGYMLPLEQLQLEQQAAALGTGLQEMKLKVTIRRLDGAAAAAVTRAVELAGGRQMAAAVEFNLEAMSDVRSTPVLSGSRYLTRSLVLDSPAGSTATGIMFSPEKGTLSFVPASFTGDGTEGMLHQIQSGSSILSVMTLDTSFRDLNGHWAERQAKQLADKLLLNGTGGGRFEPDRAVTRAEFAAMLARALALPAAQGSGKTAAWPDVQPADWFAGDVSAAAAAGLISGFGDGTLRPDAKVTRSEQAMMLARALRYIGQDGAAGGAAAESAPALEKFKDAAGISWGHEEWNLVIQAGLMNGVSQELLMPGMSATRAQSAVLLQRFLSLAGFIQ</sequence>
<reference evidence="4 6" key="1">
    <citation type="submission" date="2015-08" db="EMBL/GenBank/DDBJ databases">
        <title>Genome of Paenibacillus jilunlii.</title>
        <authorList>
            <person name="Sant'Anna F.H."/>
            <person name="Ambrosini A."/>
            <person name="Souza R."/>
            <person name="Bach E."/>
            <person name="Fernandes G."/>
            <person name="Balsanelli E."/>
            <person name="Baura V.A."/>
            <person name="Pedrosa F.O."/>
            <person name="Souza E.M."/>
            <person name="Passaglia L."/>
        </authorList>
    </citation>
    <scope>NUCLEOTIDE SEQUENCE [LARGE SCALE GENOMIC DNA]</scope>
    <source>
        <strain evidence="4 6">DSM 23019</strain>
    </source>
</reference>
<organism evidence="5 7">
    <name type="scientific">Paenibacillus jilunlii</name>
    <dbReference type="NCBI Taxonomy" id="682956"/>
    <lineage>
        <taxon>Bacteria</taxon>
        <taxon>Bacillati</taxon>
        <taxon>Bacillota</taxon>
        <taxon>Bacilli</taxon>
        <taxon>Bacillales</taxon>
        <taxon>Paenibacillaceae</taxon>
        <taxon>Paenibacillus</taxon>
    </lineage>
</organism>
<dbReference type="Gene3D" id="2.60.120.560">
    <property type="entry name" value="Exo-inulinase, domain 1"/>
    <property type="match status" value="2"/>
</dbReference>
<reference evidence="5 7" key="2">
    <citation type="submission" date="2016-10" db="EMBL/GenBank/DDBJ databases">
        <authorList>
            <person name="de Groot N.N."/>
        </authorList>
    </citation>
    <scope>NUCLEOTIDE SEQUENCE [LARGE SCALE GENOMIC DNA]</scope>
    <source>
        <strain evidence="5 7">CGMCC 1.10239</strain>
    </source>
</reference>
<dbReference type="Pfam" id="PF06452">
    <property type="entry name" value="CBM9_1"/>
    <property type="match status" value="1"/>
</dbReference>
<dbReference type="SUPFAM" id="SSF51695">
    <property type="entry name" value="PLC-like phosphodiesterases"/>
    <property type="match status" value="1"/>
</dbReference>
<dbReference type="Pfam" id="PF03009">
    <property type="entry name" value="GDPD"/>
    <property type="match status" value="1"/>
</dbReference>
<dbReference type="RefSeq" id="WP_062524782.1">
    <property type="nucleotide sequence ID" value="NZ_CP048429.1"/>
</dbReference>
<dbReference type="PANTHER" id="PTHR46211:SF14">
    <property type="entry name" value="GLYCEROPHOSPHODIESTER PHOSPHODIESTERASE"/>
    <property type="match status" value="1"/>
</dbReference>
<keyword evidence="6" id="KW-1185">Reference proteome</keyword>
<dbReference type="Proteomes" id="UP000070252">
    <property type="component" value="Unassembled WGS sequence"/>
</dbReference>
<dbReference type="InterPro" id="IPR010496">
    <property type="entry name" value="AL/BT2_dom"/>
</dbReference>
<proteinExistence type="predicted"/>
<dbReference type="GO" id="GO:0016052">
    <property type="term" value="P:carbohydrate catabolic process"/>
    <property type="evidence" value="ECO:0007669"/>
    <property type="project" value="InterPro"/>
</dbReference>
<dbReference type="GO" id="GO:0030246">
    <property type="term" value="F:carbohydrate binding"/>
    <property type="evidence" value="ECO:0007669"/>
    <property type="project" value="InterPro"/>
</dbReference>
<dbReference type="Gene3D" id="2.60.40.1190">
    <property type="match status" value="1"/>
</dbReference>
<dbReference type="EMBL" id="LIPY01000118">
    <property type="protein sequence ID" value="KWX73217.1"/>
    <property type="molecule type" value="Genomic_DNA"/>
</dbReference>
<name>A0A1G9Q287_9BACL</name>
<dbReference type="SUPFAM" id="SSF49344">
    <property type="entry name" value="CBD9-like"/>
    <property type="match status" value="1"/>
</dbReference>
<evidence type="ECO:0000313" key="7">
    <source>
        <dbReference type="Proteomes" id="UP000182783"/>
    </source>
</evidence>
<dbReference type="Gene3D" id="3.20.20.190">
    <property type="entry name" value="Phosphatidylinositol (PI) phosphodiesterase"/>
    <property type="match status" value="2"/>
</dbReference>
<feature type="domain" description="SLH" evidence="2">
    <location>
        <begin position="1739"/>
        <end position="1801"/>
    </location>
</feature>
<dbReference type="Gene3D" id="2.60.40.1080">
    <property type="match status" value="1"/>
</dbReference>
<dbReference type="PROSITE" id="PS51272">
    <property type="entry name" value="SLH"/>
    <property type="match status" value="3"/>
</dbReference>
<evidence type="ECO:0000313" key="5">
    <source>
        <dbReference type="EMBL" id="SDM04597.1"/>
    </source>
</evidence>
<evidence type="ECO:0000313" key="6">
    <source>
        <dbReference type="Proteomes" id="UP000070252"/>
    </source>
</evidence>
<feature type="domain" description="SLH" evidence="2">
    <location>
        <begin position="1874"/>
        <end position="1934"/>
    </location>
</feature>
<dbReference type="EMBL" id="FNGM01000008">
    <property type="protein sequence ID" value="SDM04597.1"/>
    <property type="molecule type" value="Genomic_DNA"/>
</dbReference>
<dbReference type="Pfam" id="PF06439">
    <property type="entry name" value="3keto-disac_hyd"/>
    <property type="match status" value="1"/>
</dbReference>
<dbReference type="Proteomes" id="UP000182783">
    <property type="component" value="Unassembled WGS sequence"/>
</dbReference>